<gene>
    <name evidence="9" type="ORF">OCA8868_01954</name>
</gene>
<dbReference type="InterPro" id="IPR050953">
    <property type="entry name" value="N4_N6_ade-DNA_methylase"/>
</dbReference>
<organism evidence="9 10">
    <name type="scientific">Octadecabacter ascidiaceicola</name>
    <dbReference type="NCBI Taxonomy" id="1655543"/>
    <lineage>
        <taxon>Bacteria</taxon>
        <taxon>Pseudomonadati</taxon>
        <taxon>Pseudomonadota</taxon>
        <taxon>Alphaproteobacteria</taxon>
        <taxon>Rhodobacterales</taxon>
        <taxon>Roseobacteraceae</taxon>
        <taxon>Octadecabacter</taxon>
    </lineage>
</organism>
<reference evidence="10" key="1">
    <citation type="submission" date="2017-05" db="EMBL/GenBank/DDBJ databases">
        <authorList>
            <person name="Rodrigo-Torres L."/>
            <person name="Arahal R. D."/>
            <person name="Lucena T."/>
        </authorList>
    </citation>
    <scope>NUCLEOTIDE SEQUENCE [LARGE SCALE GENOMIC DNA]</scope>
    <source>
        <strain evidence="10">CECT 8868</strain>
    </source>
</reference>
<keyword evidence="4" id="KW-0808">Transferase</keyword>
<dbReference type="EMBL" id="FXYD01000003">
    <property type="protein sequence ID" value="SMX39388.1"/>
    <property type="molecule type" value="Genomic_DNA"/>
</dbReference>
<dbReference type="PANTHER" id="PTHR33841">
    <property type="entry name" value="DNA METHYLTRANSFERASE YEEA-RELATED"/>
    <property type="match status" value="1"/>
</dbReference>
<accession>A0A238K912</accession>
<sequence length="1023" mass="115021">MNNPIELVAEFLGYKGDSGFVSGADFANLPNHKHALRVATSGMFVKAAFGLWTGGNGALASSGHKRFTPMVYLAHVESKEQAKHVHRSVWSQGLAPYLIICSPNTIWFCQGFGYSGADWEAQVKEFEVSELLNPEPSSDLTNTLNPISAKTLRSSLAWRDEARLADEFVDERLLQSLAELSIIFTQHTTDGESIPPTAVNALIARLLYFYFLVDRKFITEERLSAWGLAGISIDGDSHWSLKDTKELFGRLDEVFNGSIFPLSQDHIDSFNEDHVNQLRRVLRSGETAAGQLSFFDYDFATIRTETLSAIYEMFLRNESENAGKQFGAFYTPPYVADYTLDRLEDQKPFNRGTRILDPAAGSGVFLVGAYRRVVEACLPQGVTQLPLDDLHDLMMNSIFAVELNETACHVAAFSLYLTMLDYVDPAEANDYTSWPVIDGKKRLFPSMLTADPQGLANIKAADFFSAEVSGVKCDVIVGNPPWVSLAQLKSSDATAYNKRTKAPIGNKQVAELFMWKAYQDHLEDDGLIGLLLPQKSLVNVWSKKFTHFLRSSCEIIGIADLAHLRYKLFRRSGVRTAGSEDRSASKSARLSTAAIILRKNTPEEDHQFWTFRPLISLQPQSKRGRLWIVIHDWTQVHWHNQIETDDRAWPRLFTCTQIDRHIMKNMDEYIETGRFKSLSSLRDLVGLNFTIKDNNNLESQFLLSADPRSETYWRRQLGLDRELFKVENSAVPLPLEQWDKASHGEKVFLTGHVVLMPRTCETAIYVERPIATKSFVIGSFNQAYDEELSSQQVVFLKAVAAYMSTKIFKYLCFVNGRRMTIDRVSVELSAVTSLPWPFGGLDDDQLIKFVDAEPSEREQIVGDALRLDSFYKSVISEFSSLRKGFSDGATPTEAISSVTSQQLVDYREAMMSQVDRGKGNYSVSSTSLDGNLVATEIRYVRKNVCQNEVGLNDHFLKEAIAAYERQGASGMTQSRYLWHSRKGMTTILIKPEERMHWTLERAFSDADLILAAAMSGLNSAEAA</sequence>
<dbReference type="PROSITE" id="PS00092">
    <property type="entry name" value="N6_MTASE"/>
    <property type="match status" value="1"/>
</dbReference>
<dbReference type="Proteomes" id="UP000203464">
    <property type="component" value="Unassembled WGS sequence"/>
</dbReference>
<dbReference type="GO" id="GO:0032259">
    <property type="term" value="P:methylation"/>
    <property type="evidence" value="ECO:0007669"/>
    <property type="project" value="UniProtKB-KW"/>
</dbReference>
<evidence type="ECO:0000256" key="5">
    <source>
        <dbReference type="ARBA" id="ARBA00022691"/>
    </source>
</evidence>
<dbReference type="Gene3D" id="3.40.50.150">
    <property type="entry name" value="Vaccinia Virus protein VP39"/>
    <property type="match status" value="1"/>
</dbReference>
<dbReference type="InterPro" id="IPR029063">
    <property type="entry name" value="SAM-dependent_MTases_sf"/>
</dbReference>
<evidence type="ECO:0000256" key="6">
    <source>
        <dbReference type="ARBA" id="ARBA00022747"/>
    </source>
</evidence>
<evidence type="ECO:0000256" key="3">
    <source>
        <dbReference type="ARBA" id="ARBA00022603"/>
    </source>
</evidence>
<dbReference type="AlphaFoldDB" id="A0A238K912"/>
<dbReference type="PRINTS" id="PR00507">
    <property type="entry name" value="N12N6MTFRASE"/>
</dbReference>
<evidence type="ECO:0000256" key="2">
    <source>
        <dbReference type="ARBA" id="ARBA00011900"/>
    </source>
</evidence>
<dbReference type="GO" id="GO:0003677">
    <property type="term" value="F:DNA binding"/>
    <property type="evidence" value="ECO:0007669"/>
    <property type="project" value="InterPro"/>
</dbReference>
<evidence type="ECO:0000256" key="1">
    <source>
        <dbReference type="ARBA" id="ARBA00006594"/>
    </source>
</evidence>
<comment type="similarity">
    <text evidence="1">Belongs to the N(4)/N(6)-methyltransferase family.</text>
</comment>
<dbReference type="Pfam" id="PF02384">
    <property type="entry name" value="N6_Mtase"/>
    <property type="match status" value="1"/>
</dbReference>
<keyword evidence="10" id="KW-1185">Reference proteome</keyword>
<comment type="catalytic activity">
    <reaction evidence="7">
        <text>a 2'-deoxyadenosine in DNA + S-adenosyl-L-methionine = an N(6)-methyl-2'-deoxyadenosine in DNA + S-adenosyl-L-homocysteine + H(+)</text>
        <dbReference type="Rhea" id="RHEA:15197"/>
        <dbReference type="Rhea" id="RHEA-COMP:12418"/>
        <dbReference type="Rhea" id="RHEA-COMP:12419"/>
        <dbReference type="ChEBI" id="CHEBI:15378"/>
        <dbReference type="ChEBI" id="CHEBI:57856"/>
        <dbReference type="ChEBI" id="CHEBI:59789"/>
        <dbReference type="ChEBI" id="CHEBI:90615"/>
        <dbReference type="ChEBI" id="CHEBI:90616"/>
        <dbReference type="EC" id="2.1.1.72"/>
    </reaction>
</comment>
<proteinExistence type="inferred from homology"/>
<dbReference type="SUPFAM" id="SSF53335">
    <property type="entry name" value="S-adenosyl-L-methionine-dependent methyltransferases"/>
    <property type="match status" value="1"/>
</dbReference>
<evidence type="ECO:0000313" key="9">
    <source>
        <dbReference type="EMBL" id="SMX39388.1"/>
    </source>
</evidence>
<feature type="domain" description="DNA methylase adenine-specific" evidence="8">
    <location>
        <begin position="305"/>
        <end position="539"/>
    </location>
</feature>
<dbReference type="PANTHER" id="PTHR33841:SF5">
    <property type="entry name" value="DNA METHYLASE (MODIFICATION METHYLASE) (METHYLTRANSFERASE)-RELATED"/>
    <property type="match status" value="1"/>
</dbReference>
<dbReference type="GO" id="GO:0009007">
    <property type="term" value="F:site-specific DNA-methyltransferase (adenine-specific) activity"/>
    <property type="evidence" value="ECO:0007669"/>
    <property type="project" value="UniProtKB-EC"/>
</dbReference>
<dbReference type="InterPro" id="IPR002052">
    <property type="entry name" value="DNA_methylase_N6_adenine_CS"/>
</dbReference>
<dbReference type="GO" id="GO:0008170">
    <property type="term" value="F:N-methyltransferase activity"/>
    <property type="evidence" value="ECO:0007669"/>
    <property type="project" value="InterPro"/>
</dbReference>
<name>A0A238K912_9RHOB</name>
<dbReference type="GO" id="GO:0009307">
    <property type="term" value="P:DNA restriction-modification system"/>
    <property type="evidence" value="ECO:0007669"/>
    <property type="project" value="UniProtKB-KW"/>
</dbReference>
<evidence type="ECO:0000259" key="8">
    <source>
        <dbReference type="Pfam" id="PF02384"/>
    </source>
</evidence>
<protein>
    <recommendedName>
        <fullName evidence="2">site-specific DNA-methyltransferase (adenine-specific)</fullName>
        <ecNumber evidence="2">2.1.1.72</ecNumber>
    </recommendedName>
</protein>
<dbReference type="OrthoDB" id="9806213at2"/>
<evidence type="ECO:0000256" key="4">
    <source>
        <dbReference type="ARBA" id="ARBA00022679"/>
    </source>
</evidence>
<keyword evidence="5" id="KW-0949">S-adenosyl-L-methionine</keyword>
<keyword evidence="6" id="KW-0680">Restriction system</keyword>
<evidence type="ECO:0000313" key="10">
    <source>
        <dbReference type="Proteomes" id="UP000203464"/>
    </source>
</evidence>
<evidence type="ECO:0000256" key="7">
    <source>
        <dbReference type="ARBA" id="ARBA00047942"/>
    </source>
</evidence>
<dbReference type="EC" id="2.1.1.72" evidence="2"/>
<keyword evidence="3 9" id="KW-0489">Methyltransferase</keyword>
<dbReference type="InterPro" id="IPR003356">
    <property type="entry name" value="DNA_methylase_A-5"/>
</dbReference>
<dbReference type="RefSeq" id="WP_093996374.1">
    <property type="nucleotide sequence ID" value="NZ_FXYD01000003.1"/>
</dbReference>